<dbReference type="OrthoDB" id="310654at2759"/>
<dbReference type="PROSITE" id="PS50065">
    <property type="entry name" value="HMG_COA_REDUCTASE_4"/>
    <property type="match status" value="1"/>
</dbReference>
<dbReference type="GO" id="GO:0016126">
    <property type="term" value="P:sterol biosynthetic process"/>
    <property type="evidence" value="ECO:0007669"/>
    <property type="project" value="TreeGrafter"/>
</dbReference>
<evidence type="ECO:0000256" key="2">
    <source>
        <dbReference type="ARBA" id="ARBA00007661"/>
    </source>
</evidence>
<dbReference type="EMBL" id="CAJFCW020000006">
    <property type="protein sequence ID" value="CAG9125765.1"/>
    <property type="molecule type" value="Genomic_DNA"/>
</dbReference>
<dbReference type="SUPFAM" id="SSF56542">
    <property type="entry name" value="Substrate-binding domain of HMG-CoA reductase"/>
    <property type="match status" value="1"/>
</dbReference>
<dbReference type="AlphaFoldDB" id="A0A811LNT2"/>
<accession>A0A811LNT2</accession>
<dbReference type="GO" id="GO:0005789">
    <property type="term" value="C:endoplasmic reticulum membrane"/>
    <property type="evidence" value="ECO:0007669"/>
    <property type="project" value="UniProtKB-SubCell"/>
</dbReference>
<evidence type="ECO:0000313" key="8">
    <source>
        <dbReference type="Proteomes" id="UP000614601"/>
    </source>
</evidence>
<dbReference type="EC" id="1.1.1.34" evidence="5"/>
<dbReference type="UniPathway" id="UPA00058">
    <property type="reaction ID" value="UER00103"/>
</dbReference>
<dbReference type="GO" id="GO:0004420">
    <property type="term" value="F:hydroxymethylglutaryl-CoA reductase (NADPH) activity"/>
    <property type="evidence" value="ECO:0007669"/>
    <property type="project" value="UniProtKB-EC"/>
</dbReference>
<dbReference type="InterPro" id="IPR023282">
    <property type="entry name" value="HMG_CoA_Rdtase_N"/>
</dbReference>
<evidence type="ECO:0000256" key="6">
    <source>
        <dbReference type="SAM" id="MobiDB-lite"/>
    </source>
</evidence>
<dbReference type="PRINTS" id="PR00071">
    <property type="entry name" value="HMGCOARDTASE"/>
</dbReference>
<dbReference type="InterPro" id="IPR023076">
    <property type="entry name" value="HMG_CoA_Rdtase_CS"/>
</dbReference>
<dbReference type="Gene3D" id="3.90.770.10">
    <property type="entry name" value="3-hydroxy-3-methylglutaryl-coenzyme A Reductase, Chain A, domain 2"/>
    <property type="match status" value="1"/>
</dbReference>
<protein>
    <recommendedName>
        <fullName evidence="5">3-hydroxy-3-methylglutaryl coenzyme A reductase</fullName>
        <shortName evidence="5">HMG-CoA reductase</shortName>
        <ecNumber evidence="5">1.1.1.34</ecNumber>
    </recommendedName>
</protein>
<evidence type="ECO:0000256" key="1">
    <source>
        <dbReference type="ARBA" id="ARBA00005084"/>
    </source>
</evidence>
<evidence type="ECO:0000313" key="7">
    <source>
        <dbReference type="EMBL" id="CAD5229098.1"/>
    </source>
</evidence>
<comment type="similarity">
    <text evidence="2 5">Belongs to the HMG-CoA reductase family.</text>
</comment>
<sequence length="603" mass="65902">MEPEGNAIDNSIDNIIDSFTDTKDFQRFVVKQLVEQRDLLNQSVSQNNNKPMTSNDSGLQLAMDQRKKVNFKMTLLDLGVKVQDVLAEHGIVAKDGHKLTKDFMDLVEFWNTGNKMTTFSIDCSSEDSRDSLDEPDFVDAETQTDIEPEPQPTVAPTEEDDKSSEVLQKLMAGKEKHRNLEKLVTPSKAVELRRKYVERVGKLSMDKLPFENYNYDQVINACCENVIGYMPIPVGVVGPLRMNSESIYVPMATTEGALLASANRGCTALAVGGVSAFVEKDGMTRAPVIEFERLQQAHKFKEWVLETSNFQKIKEAFQSTSRFVRLVELNVDIQGRYVHLRFVAQTGDAMGMNMISKATEAAMNMIDRTIHNFKYISISGNQCADKKAAAVNWIKGRGKTVHADAVLSAKTVEEVLKTRVDEMVSLGTAKLLVGSSSGITIGGWNAHAANVVAAIFLATGQDAAQVVSSSMCITLLKKTAAGDLHVSCSMKCVEVGTVGGGTILEAQRSALNMLNCAGSHPTKPGANAQRLAMVICSTVLAGELSLLAGQCSKDLVKSHLKLNRSTASLPRIVEENLISRIPEQKPLERAYKSIAPVNCSSTF</sequence>
<comment type="subcellular location">
    <subcellularLocation>
        <location evidence="5">Endoplasmic reticulum membrane</location>
        <topology evidence="5">Multi-pass membrane protein</topology>
    </subcellularLocation>
</comment>
<evidence type="ECO:0000256" key="5">
    <source>
        <dbReference type="RuleBase" id="RU361219"/>
    </source>
</evidence>
<dbReference type="PANTHER" id="PTHR10572:SF24">
    <property type="entry name" value="3-HYDROXY-3-METHYLGLUTARYL-COENZYME A REDUCTASE"/>
    <property type="match status" value="1"/>
</dbReference>
<dbReference type="EMBL" id="CAJFDH010000006">
    <property type="protein sequence ID" value="CAD5229098.1"/>
    <property type="molecule type" value="Genomic_DNA"/>
</dbReference>
<reference evidence="7" key="1">
    <citation type="submission" date="2020-09" db="EMBL/GenBank/DDBJ databases">
        <authorList>
            <person name="Kikuchi T."/>
        </authorList>
    </citation>
    <scope>NUCLEOTIDE SEQUENCE</scope>
    <source>
        <strain evidence="7">SH1</strain>
    </source>
</reference>
<comment type="catalytic activity">
    <reaction evidence="5">
        <text>(R)-mevalonate + 2 NADP(+) + CoA = (3S)-3-hydroxy-3-methylglutaryl-CoA + 2 NADPH + 2 H(+)</text>
        <dbReference type="Rhea" id="RHEA:15989"/>
        <dbReference type="ChEBI" id="CHEBI:15378"/>
        <dbReference type="ChEBI" id="CHEBI:36464"/>
        <dbReference type="ChEBI" id="CHEBI:43074"/>
        <dbReference type="ChEBI" id="CHEBI:57287"/>
        <dbReference type="ChEBI" id="CHEBI:57783"/>
        <dbReference type="ChEBI" id="CHEBI:58349"/>
        <dbReference type="EC" id="1.1.1.34"/>
    </reaction>
</comment>
<feature type="region of interest" description="Disordered" evidence="6">
    <location>
        <begin position="141"/>
        <end position="163"/>
    </location>
</feature>
<dbReference type="InterPro" id="IPR002202">
    <property type="entry name" value="HMG_CoA_Rdtase"/>
</dbReference>
<gene>
    <name evidence="7" type="ORF">BOKJ2_LOCUS13157</name>
</gene>
<dbReference type="GO" id="GO:0005778">
    <property type="term" value="C:peroxisomal membrane"/>
    <property type="evidence" value="ECO:0007669"/>
    <property type="project" value="TreeGrafter"/>
</dbReference>
<keyword evidence="3 5" id="KW-0521">NADP</keyword>
<keyword evidence="5" id="KW-0256">Endoplasmic reticulum</keyword>
<dbReference type="InterPro" id="IPR009029">
    <property type="entry name" value="HMG_CoA_Rdtase_sub-bd_dom_sf"/>
</dbReference>
<comment type="pathway">
    <text evidence="1 5">Metabolic intermediate biosynthesis; (R)-mevalonate biosynthesis; (R)-mevalonate from acetyl-CoA: step 3/3.</text>
</comment>
<proteinExistence type="inferred from homology"/>
<evidence type="ECO:0000256" key="3">
    <source>
        <dbReference type="ARBA" id="ARBA00022857"/>
    </source>
</evidence>
<organism evidence="7 8">
    <name type="scientific">Bursaphelenchus okinawaensis</name>
    <dbReference type="NCBI Taxonomy" id="465554"/>
    <lineage>
        <taxon>Eukaryota</taxon>
        <taxon>Metazoa</taxon>
        <taxon>Ecdysozoa</taxon>
        <taxon>Nematoda</taxon>
        <taxon>Chromadorea</taxon>
        <taxon>Rhabditida</taxon>
        <taxon>Tylenchina</taxon>
        <taxon>Tylenchomorpha</taxon>
        <taxon>Aphelenchoidea</taxon>
        <taxon>Aphelenchoididae</taxon>
        <taxon>Bursaphelenchus</taxon>
    </lineage>
</organism>
<dbReference type="Gene3D" id="3.30.70.420">
    <property type="entry name" value="Hydroxymethylglutaryl-CoA reductase, class I/II, NAD/NADP-binding domain"/>
    <property type="match status" value="1"/>
</dbReference>
<dbReference type="Pfam" id="PF00368">
    <property type="entry name" value="HMG-CoA_red"/>
    <property type="match status" value="1"/>
</dbReference>
<keyword evidence="4 5" id="KW-0560">Oxidoreductase</keyword>
<dbReference type="CDD" id="cd00643">
    <property type="entry name" value="HMG-CoA_reductase_classI"/>
    <property type="match status" value="1"/>
</dbReference>
<dbReference type="PROSITE" id="PS00066">
    <property type="entry name" value="HMG_COA_REDUCTASE_1"/>
    <property type="match status" value="1"/>
</dbReference>
<dbReference type="SUPFAM" id="SSF55035">
    <property type="entry name" value="NAD-binding domain of HMG-CoA reductase"/>
    <property type="match status" value="1"/>
</dbReference>
<dbReference type="Proteomes" id="UP000783686">
    <property type="component" value="Unassembled WGS sequence"/>
</dbReference>
<dbReference type="PANTHER" id="PTHR10572">
    <property type="entry name" value="3-HYDROXY-3-METHYLGLUTARYL-COENZYME A REDUCTASE"/>
    <property type="match status" value="1"/>
</dbReference>
<dbReference type="Proteomes" id="UP000614601">
    <property type="component" value="Unassembled WGS sequence"/>
</dbReference>
<dbReference type="InterPro" id="IPR023074">
    <property type="entry name" value="HMG_CoA_Rdtase_cat_sf"/>
</dbReference>
<dbReference type="GO" id="GO:0015936">
    <property type="term" value="P:coenzyme A metabolic process"/>
    <property type="evidence" value="ECO:0007669"/>
    <property type="project" value="InterPro"/>
</dbReference>
<comment type="caution">
    <text evidence="7">The sequence shown here is derived from an EMBL/GenBank/DDBJ whole genome shotgun (WGS) entry which is preliminary data.</text>
</comment>
<dbReference type="GO" id="GO:0008299">
    <property type="term" value="P:isoprenoid biosynthetic process"/>
    <property type="evidence" value="ECO:0007669"/>
    <property type="project" value="InterPro"/>
</dbReference>
<keyword evidence="8" id="KW-1185">Reference proteome</keyword>
<dbReference type="InterPro" id="IPR009023">
    <property type="entry name" value="HMG_CoA_Rdtase_NAD(P)-bd_sf"/>
</dbReference>
<dbReference type="NCBIfam" id="TIGR00533">
    <property type="entry name" value="HMG_CoA_R_NADP"/>
    <property type="match status" value="1"/>
</dbReference>
<dbReference type="FunFam" id="3.30.70.420:FF:000001">
    <property type="entry name" value="3-hydroxy-3-methylglutaryl coenzyme A reductase"/>
    <property type="match status" value="1"/>
</dbReference>
<name>A0A811LNT2_9BILA</name>
<dbReference type="PROSITE" id="PS00318">
    <property type="entry name" value="HMG_COA_REDUCTASE_2"/>
    <property type="match status" value="1"/>
</dbReference>
<evidence type="ECO:0000256" key="4">
    <source>
        <dbReference type="ARBA" id="ARBA00023002"/>
    </source>
</evidence>
<dbReference type="Gene3D" id="1.10.3270.10">
    <property type="entry name" value="HMGR, N-terminal domain"/>
    <property type="match status" value="1"/>
</dbReference>
<dbReference type="InterPro" id="IPR004554">
    <property type="entry name" value="HMG_CoA_Rdtase_eu_arc"/>
</dbReference>